<accession>A0A2U1CIX2</accession>
<evidence type="ECO:0000256" key="1">
    <source>
        <dbReference type="SAM" id="Phobius"/>
    </source>
</evidence>
<keyword evidence="1" id="KW-1133">Transmembrane helix</keyword>
<keyword evidence="1" id="KW-0472">Membrane</keyword>
<evidence type="ECO:0000313" key="3">
    <source>
        <dbReference type="Proteomes" id="UP000246145"/>
    </source>
</evidence>
<feature type="transmembrane region" description="Helical" evidence="1">
    <location>
        <begin position="36"/>
        <end position="54"/>
    </location>
</feature>
<dbReference type="STRING" id="1231391.GCA_000308195_03077"/>
<dbReference type="OrthoDB" id="370375at2"/>
<keyword evidence="3" id="KW-1185">Reference proteome</keyword>
<feature type="transmembrane region" description="Helical" evidence="1">
    <location>
        <begin position="97"/>
        <end position="116"/>
    </location>
</feature>
<organism evidence="2 3">
    <name type="scientific">Pusillimonas noertemannii</name>
    <dbReference type="NCBI Taxonomy" id="305977"/>
    <lineage>
        <taxon>Bacteria</taxon>
        <taxon>Pseudomonadati</taxon>
        <taxon>Pseudomonadota</taxon>
        <taxon>Betaproteobacteria</taxon>
        <taxon>Burkholderiales</taxon>
        <taxon>Alcaligenaceae</taxon>
        <taxon>Pusillimonas</taxon>
    </lineage>
</organism>
<comment type="caution">
    <text evidence="2">The sequence shown here is derived from an EMBL/GenBank/DDBJ whole genome shotgun (WGS) entry which is preliminary data.</text>
</comment>
<reference evidence="2 3" key="1">
    <citation type="submission" date="2018-04" db="EMBL/GenBank/DDBJ databases">
        <title>Genomic Encyclopedia of Type Strains, Phase IV (KMG-IV): sequencing the most valuable type-strain genomes for metagenomic binning, comparative biology and taxonomic classification.</title>
        <authorList>
            <person name="Goeker M."/>
        </authorList>
    </citation>
    <scope>NUCLEOTIDE SEQUENCE [LARGE SCALE GENOMIC DNA]</scope>
    <source>
        <strain evidence="2 3">DSM 10065</strain>
    </source>
</reference>
<dbReference type="Proteomes" id="UP000246145">
    <property type="component" value="Unassembled WGS sequence"/>
</dbReference>
<gene>
    <name evidence="2" type="ORF">C7440_3093</name>
</gene>
<dbReference type="EMBL" id="QEKO01000005">
    <property type="protein sequence ID" value="PVY60932.1"/>
    <property type="molecule type" value="Genomic_DNA"/>
</dbReference>
<dbReference type="InterPro" id="IPR021218">
    <property type="entry name" value="DUF2784"/>
</dbReference>
<evidence type="ECO:0000313" key="2">
    <source>
        <dbReference type="EMBL" id="PVY60932.1"/>
    </source>
</evidence>
<dbReference type="RefSeq" id="WP_116519155.1">
    <property type="nucleotide sequence ID" value="NZ_JACCEX010000005.1"/>
</dbReference>
<feature type="transmembrane region" description="Helical" evidence="1">
    <location>
        <begin position="6"/>
        <end position="29"/>
    </location>
</feature>
<proteinExistence type="predicted"/>
<keyword evidence="1" id="KW-0812">Transmembrane</keyword>
<dbReference type="Pfam" id="PF10861">
    <property type="entry name" value="DUF2784"/>
    <property type="match status" value="1"/>
</dbReference>
<name>A0A2U1CIX2_9BURK</name>
<sequence>MHYALAADAVLILHGLFVAFVIFGGLLALWRPRLAWLHLPALAWGATVIAMGWICPLTPLENHLRALAGQGTYDGGFIQHYLWPLIYPPGITRGMQIALAVLLAAGNAAIYLALWGRRKKVRADARIR</sequence>
<protein>
    <submittedName>
        <fullName evidence="2">Uncharacterized protein DUF2784</fullName>
    </submittedName>
</protein>
<dbReference type="AlphaFoldDB" id="A0A2U1CIX2"/>